<name>A0A1U9KB57_9BACL</name>
<dbReference type="EMBL" id="CP019699">
    <property type="protein sequence ID" value="AQS57307.1"/>
    <property type="molecule type" value="Genomic_DNA"/>
</dbReference>
<reference evidence="1 2" key="1">
    <citation type="journal article" date="2015" name="Int. J. Syst. Evol. Microbiol.">
        <title>Novibacillus thermophilus gen. nov., sp. nov., a Gram-staining-negative and moderately thermophilic member of the family Thermoactinomycetaceae.</title>
        <authorList>
            <person name="Yang G."/>
            <person name="Chen J."/>
            <person name="Zhou S."/>
        </authorList>
    </citation>
    <scope>NUCLEOTIDE SEQUENCE [LARGE SCALE GENOMIC DNA]</scope>
    <source>
        <strain evidence="1 2">SG-1</strain>
    </source>
</reference>
<dbReference type="Pfam" id="PF03885">
    <property type="entry name" value="DUF327"/>
    <property type="match status" value="1"/>
</dbReference>
<gene>
    <name evidence="1" type="ORF">B0W44_00170</name>
</gene>
<dbReference type="STRING" id="1471761.B0W44_00170"/>
<dbReference type="InterPro" id="IPR005585">
    <property type="entry name" value="DUF327"/>
</dbReference>
<evidence type="ECO:0008006" key="3">
    <source>
        <dbReference type="Google" id="ProtNLM"/>
    </source>
</evidence>
<organism evidence="1 2">
    <name type="scientific">Novibacillus thermophilus</name>
    <dbReference type="NCBI Taxonomy" id="1471761"/>
    <lineage>
        <taxon>Bacteria</taxon>
        <taxon>Bacillati</taxon>
        <taxon>Bacillota</taxon>
        <taxon>Bacilli</taxon>
        <taxon>Bacillales</taxon>
        <taxon>Thermoactinomycetaceae</taxon>
        <taxon>Novibacillus</taxon>
    </lineage>
</organism>
<protein>
    <recommendedName>
        <fullName evidence="3">DUF327 domain-containing protein</fullName>
    </recommendedName>
</protein>
<dbReference type="Gene3D" id="1.20.120.490">
    <property type="entry name" value="Hypothetical protein TM1646-like domain"/>
    <property type="match status" value="1"/>
</dbReference>
<accession>A0A1U9KB57</accession>
<keyword evidence="2" id="KW-1185">Reference proteome</keyword>
<proteinExistence type="predicted"/>
<dbReference type="InterPro" id="IPR024042">
    <property type="entry name" value="TM1646-like_dom_sf"/>
</dbReference>
<evidence type="ECO:0000313" key="1">
    <source>
        <dbReference type="EMBL" id="AQS57307.1"/>
    </source>
</evidence>
<sequence>MDDHIGSRRHQLQTNRIKTERNVEPSRFFKVLKQERYPSAREEMDELLRKLDEQARRLIHSRTLIDLNHYKKLVYQFVERAVGQGIALAERHSTDARGRSRIYRCVEKIDEQLVQLTDDVLEREKSRLHLLERIGQIKGLLIQLNA</sequence>
<dbReference type="KEGG" id="ntr:B0W44_00170"/>
<dbReference type="SUPFAM" id="SSF158397">
    <property type="entry name" value="TM1646-like"/>
    <property type="match status" value="1"/>
</dbReference>
<dbReference type="Proteomes" id="UP000188603">
    <property type="component" value="Chromosome"/>
</dbReference>
<evidence type="ECO:0000313" key="2">
    <source>
        <dbReference type="Proteomes" id="UP000188603"/>
    </source>
</evidence>
<dbReference type="AlphaFoldDB" id="A0A1U9KB57"/>